<dbReference type="AlphaFoldDB" id="H5XTP8"/>
<dbReference type="GO" id="GO:0031471">
    <property type="term" value="C:ethanolamine degradation polyhedral organelle"/>
    <property type="evidence" value="ECO:0007669"/>
    <property type="project" value="UniProtKB-UniRule"/>
</dbReference>
<dbReference type="InterPro" id="IPR042255">
    <property type="entry name" value="EutC_N"/>
</dbReference>
<dbReference type="InterPro" id="IPR009246">
    <property type="entry name" value="EutC"/>
</dbReference>
<evidence type="ECO:0000256" key="4">
    <source>
        <dbReference type="ARBA" id="ARBA00024446"/>
    </source>
</evidence>
<comment type="catalytic activity">
    <reaction evidence="5 8">
        <text>ethanolamine = acetaldehyde + NH4(+)</text>
        <dbReference type="Rhea" id="RHEA:15313"/>
        <dbReference type="ChEBI" id="CHEBI:15343"/>
        <dbReference type="ChEBI" id="CHEBI:28938"/>
        <dbReference type="ChEBI" id="CHEBI:57603"/>
        <dbReference type="EC" id="4.3.1.7"/>
    </reaction>
</comment>
<comment type="function">
    <text evidence="8">Catalyzes the deamination of various vicinal amino-alcohols to oxo compounds. Allows this organism to utilize ethanolamine as the sole source of nitrogen and carbon in the presence of external vitamin B12.</text>
</comment>
<feature type="binding site" evidence="8">
    <location>
        <position position="234"/>
    </location>
    <ligand>
        <name>adenosylcob(III)alamin</name>
        <dbReference type="ChEBI" id="CHEBI:18408"/>
    </ligand>
</feature>
<keyword evidence="1 8" id="KW-0846">Cobalamin</keyword>
<dbReference type="PANTHER" id="PTHR39330:SF1">
    <property type="entry name" value="ETHANOLAMINE AMMONIA-LYASE SMALL SUBUNIT"/>
    <property type="match status" value="1"/>
</dbReference>
<dbReference type="HOGENOM" id="CLU_068224_0_0_9"/>
<dbReference type="STRING" id="768710.DesyoDRAFT_1652"/>
<name>H5XTP8_9FIRM</name>
<dbReference type="PANTHER" id="PTHR39330">
    <property type="entry name" value="ETHANOLAMINE AMMONIA-LYASE LIGHT CHAIN"/>
    <property type="match status" value="1"/>
</dbReference>
<comment type="similarity">
    <text evidence="8">Belongs to the EutC family.</text>
</comment>
<dbReference type="Gene3D" id="1.10.30.40">
    <property type="entry name" value="Ethanolamine ammonia-lyase light chain (EutC), N-terminal domain"/>
    <property type="match status" value="1"/>
</dbReference>
<accession>H5XTP8</accession>
<keyword evidence="4 8" id="KW-1283">Bacterial microcompartment</keyword>
<dbReference type="GO" id="GO:0008851">
    <property type="term" value="F:ethanolamine ammonia-lyase activity"/>
    <property type="evidence" value="ECO:0007669"/>
    <property type="project" value="UniProtKB-UniRule"/>
</dbReference>
<comment type="pathway">
    <text evidence="8">Amine and polyamine degradation; ethanolamine degradation.</text>
</comment>
<dbReference type="eggNOG" id="COG4302">
    <property type="taxonomic scope" value="Bacteria"/>
</dbReference>
<dbReference type="Pfam" id="PF05985">
    <property type="entry name" value="EutC"/>
    <property type="match status" value="1"/>
</dbReference>
<evidence type="ECO:0000313" key="9">
    <source>
        <dbReference type="EMBL" id="EHQ88781.1"/>
    </source>
</evidence>
<dbReference type="HAMAP" id="MF_00601">
    <property type="entry name" value="EutC"/>
    <property type="match status" value="1"/>
</dbReference>
<keyword evidence="10" id="KW-1185">Reference proteome</keyword>
<reference evidence="9 10" key="1">
    <citation type="submission" date="2011-11" db="EMBL/GenBank/DDBJ databases">
        <title>The Noncontiguous Finished genome of Desulfosporosinus youngiae DSM 17734.</title>
        <authorList>
            <consortium name="US DOE Joint Genome Institute (JGI-PGF)"/>
            <person name="Lucas S."/>
            <person name="Han J."/>
            <person name="Lapidus A."/>
            <person name="Cheng J.-F."/>
            <person name="Goodwin L."/>
            <person name="Pitluck S."/>
            <person name="Peters L."/>
            <person name="Ovchinnikova G."/>
            <person name="Lu M."/>
            <person name="Land M.L."/>
            <person name="Hauser L."/>
            <person name="Pester M."/>
            <person name="Spring S."/>
            <person name="Ollivier B."/>
            <person name="Rattei T."/>
            <person name="Klenk H.-P."/>
            <person name="Wagner M."/>
            <person name="Loy A."/>
            <person name="Woyke T.J."/>
        </authorList>
    </citation>
    <scope>NUCLEOTIDE SEQUENCE [LARGE SCALE GENOMIC DNA]</scope>
    <source>
        <strain evidence="9 10">DSM 17734</strain>
    </source>
</reference>
<dbReference type="Proteomes" id="UP000005104">
    <property type="component" value="Chromosome"/>
</dbReference>
<evidence type="ECO:0000313" key="10">
    <source>
        <dbReference type="Proteomes" id="UP000005104"/>
    </source>
</evidence>
<evidence type="ECO:0000256" key="1">
    <source>
        <dbReference type="ARBA" id="ARBA00022628"/>
    </source>
</evidence>
<dbReference type="OrthoDB" id="114248at2"/>
<dbReference type="UniPathway" id="UPA00560"/>
<keyword evidence="2 8" id="KW-0456">Lyase</keyword>
<evidence type="ECO:0000256" key="8">
    <source>
        <dbReference type="HAMAP-Rule" id="MF_00601"/>
    </source>
</evidence>
<proteinExistence type="inferred from homology"/>
<evidence type="ECO:0000256" key="5">
    <source>
        <dbReference type="ARBA" id="ARBA00052081"/>
    </source>
</evidence>
<feature type="binding site" evidence="8">
    <location>
        <position position="213"/>
    </location>
    <ligand>
        <name>adenosylcob(III)alamin</name>
        <dbReference type="ChEBI" id="CHEBI:18408"/>
    </ligand>
</feature>
<dbReference type="RefSeq" id="WP_007781585.1">
    <property type="nucleotide sequence ID" value="NZ_CM001441.1"/>
</dbReference>
<evidence type="ECO:0000256" key="2">
    <source>
        <dbReference type="ARBA" id="ARBA00023239"/>
    </source>
</evidence>
<dbReference type="EC" id="4.3.1.7" evidence="6 8"/>
<protein>
    <recommendedName>
        <fullName evidence="7 8">Ethanolamine ammonia-lyase small subunit</fullName>
        <shortName evidence="8">EAL small subunit</shortName>
        <ecNumber evidence="6 8">4.3.1.7</ecNumber>
    </recommendedName>
</protein>
<evidence type="ECO:0000256" key="6">
    <source>
        <dbReference type="ARBA" id="ARBA00067005"/>
    </source>
</evidence>
<dbReference type="GO" id="GO:0009350">
    <property type="term" value="C:ethanolamine ammonia-lyase complex"/>
    <property type="evidence" value="ECO:0007669"/>
    <property type="project" value="UniProtKB-UniRule"/>
</dbReference>
<dbReference type="GO" id="GO:0006520">
    <property type="term" value="P:amino acid metabolic process"/>
    <property type="evidence" value="ECO:0007669"/>
    <property type="project" value="InterPro"/>
</dbReference>
<dbReference type="Gene3D" id="3.40.50.11240">
    <property type="entry name" value="Ethanolamine ammonia-lyase light chain (EutC)"/>
    <property type="match status" value="1"/>
</dbReference>
<gene>
    <name evidence="8" type="primary">eutC</name>
    <name evidence="9" type="ORF">DesyoDRAFT_1652</name>
</gene>
<dbReference type="InterPro" id="IPR042251">
    <property type="entry name" value="EutC_C"/>
</dbReference>
<comment type="subcellular location">
    <subcellularLocation>
        <location evidence="8">Bacterial microcompartment</location>
    </subcellularLocation>
</comment>
<sequence length="302" mass="32702">MAAANKEVERVIIQSVMEELARKGLLSQKGKDHMMSAAMMDTPIVPLPESEKMVSLPPLEEMQISNPFNADAVRAMKKLTPARIGVGRAGARPKTMSLLRFLADHAVAQDAVFLDVSEEFLQRMSLMSVQSAAANKNEFLQRPELGRRLSAEAIKTISEKCEKNVQVQILIVDGLSSNAIEANIPDLLPALLQGLKSAGIKVGTPFFVRNGRVWIQDHVASIVNSDVIISLIGERPGLGTAESLSAYVIYQPDNQTVEADRTVISNIHKGGIPPAEAGAHLTDVIKQILDAKASGVKLNQQK</sequence>
<evidence type="ECO:0000256" key="7">
    <source>
        <dbReference type="ARBA" id="ARBA00069181"/>
    </source>
</evidence>
<comment type="subunit">
    <text evidence="8">The basic unit is a heterodimer which dimerizes to form tetramers. The heterotetramers trimerize; 6 large subunits form a core ring with 6 small subunits projecting outwards.</text>
</comment>
<dbReference type="GO" id="GO:0031419">
    <property type="term" value="F:cobalamin binding"/>
    <property type="evidence" value="ECO:0007669"/>
    <property type="project" value="UniProtKB-UniRule"/>
</dbReference>
<keyword evidence="3 8" id="KW-0170">Cobalt</keyword>
<dbReference type="NCBIfam" id="NF003971">
    <property type="entry name" value="PRK05465.1"/>
    <property type="match status" value="1"/>
</dbReference>
<dbReference type="GO" id="GO:0046336">
    <property type="term" value="P:ethanolamine catabolic process"/>
    <property type="evidence" value="ECO:0007669"/>
    <property type="project" value="UniProtKB-UniRule"/>
</dbReference>
<organism evidence="9 10">
    <name type="scientific">Desulfosporosinus youngiae DSM 17734</name>
    <dbReference type="NCBI Taxonomy" id="768710"/>
    <lineage>
        <taxon>Bacteria</taxon>
        <taxon>Bacillati</taxon>
        <taxon>Bacillota</taxon>
        <taxon>Clostridia</taxon>
        <taxon>Eubacteriales</taxon>
        <taxon>Desulfitobacteriaceae</taxon>
        <taxon>Desulfosporosinus</taxon>
    </lineage>
</organism>
<evidence type="ECO:0000256" key="3">
    <source>
        <dbReference type="ARBA" id="ARBA00023285"/>
    </source>
</evidence>
<dbReference type="EMBL" id="CM001441">
    <property type="protein sequence ID" value="EHQ88781.1"/>
    <property type="molecule type" value="Genomic_DNA"/>
</dbReference>
<dbReference type="FunFam" id="3.40.50.11240:FF:000001">
    <property type="entry name" value="Ethanolamine ammonia-lyase light chain"/>
    <property type="match status" value="1"/>
</dbReference>
<comment type="cofactor">
    <cofactor evidence="8">
        <name>adenosylcob(III)alamin</name>
        <dbReference type="ChEBI" id="CHEBI:18408"/>
    </cofactor>
    <text evidence="8">Binds between the large and small subunits.</text>
</comment>